<reference evidence="2 3" key="1">
    <citation type="submission" date="2017-11" db="EMBL/GenBank/DDBJ databases">
        <title>De-novo sequencing of pomegranate (Punica granatum L.) genome.</title>
        <authorList>
            <person name="Akparov Z."/>
            <person name="Amiraslanov A."/>
            <person name="Hajiyeva S."/>
            <person name="Abbasov M."/>
            <person name="Kaur K."/>
            <person name="Hamwieh A."/>
            <person name="Solovyev V."/>
            <person name="Salamov A."/>
            <person name="Braich B."/>
            <person name="Kosarev P."/>
            <person name="Mahmoud A."/>
            <person name="Hajiyev E."/>
            <person name="Babayeva S."/>
            <person name="Izzatullayeva V."/>
            <person name="Mammadov A."/>
            <person name="Mammadov A."/>
            <person name="Sharifova S."/>
            <person name="Ojaghi J."/>
            <person name="Eynullazada K."/>
            <person name="Bayramov B."/>
            <person name="Abdulazimova A."/>
            <person name="Shahmuradov I."/>
        </authorList>
    </citation>
    <scope>NUCLEOTIDE SEQUENCE [LARGE SCALE GENOMIC DNA]</scope>
    <source>
        <strain evidence="3">cv. AG2017</strain>
        <tissue evidence="2">Leaf</tissue>
    </source>
</reference>
<dbReference type="Proteomes" id="UP000233551">
    <property type="component" value="Unassembled WGS sequence"/>
</dbReference>
<dbReference type="Gene3D" id="3.30.420.10">
    <property type="entry name" value="Ribonuclease H-like superfamily/Ribonuclease H"/>
    <property type="match status" value="1"/>
</dbReference>
<dbReference type="AlphaFoldDB" id="A0A2I0I0F3"/>
<dbReference type="SUPFAM" id="SSF53098">
    <property type="entry name" value="Ribonuclease H-like"/>
    <property type="match status" value="1"/>
</dbReference>
<dbReference type="Pfam" id="PF13456">
    <property type="entry name" value="RVT_3"/>
    <property type="match status" value="1"/>
</dbReference>
<dbReference type="GO" id="GO:0004523">
    <property type="term" value="F:RNA-DNA hybrid ribonuclease activity"/>
    <property type="evidence" value="ECO:0007669"/>
    <property type="project" value="InterPro"/>
</dbReference>
<dbReference type="CDD" id="cd06222">
    <property type="entry name" value="RNase_H_like"/>
    <property type="match status" value="1"/>
</dbReference>
<dbReference type="InterPro" id="IPR012337">
    <property type="entry name" value="RNaseH-like_sf"/>
</dbReference>
<dbReference type="InterPro" id="IPR044730">
    <property type="entry name" value="RNase_H-like_dom_plant"/>
</dbReference>
<evidence type="ECO:0000313" key="2">
    <source>
        <dbReference type="EMBL" id="PKI37432.1"/>
    </source>
</evidence>
<protein>
    <recommendedName>
        <fullName evidence="1">RNase H type-1 domain-containing protein</fullName>
    </recommendedName>
</protein>
<proteinExistence type="predicted"/>
<evidence type="ECO:0000313" key="3">
    <source>
        <dbReference type="Proteomes" id="UP000233551"/>
    </source>
</evidence>
<gene>
    <name evidence="2" type="ORF">CRG98_042173</name>
</gene>
<organism evidence="2 3">
    <name type="scientific">Punica granatum</name>
    <name type="common">Pomegranate</name>
    <dbReference type="NCBI Taxonomy" id="22663"/>
    <lineage>
        <taxon>Eukaryota</taxon>
        <taxon>Viridiplantae</taxon>
        <taxon>Streptophyta</taxon>
        <taxon>Embryophyta</taxon>
        <taxon>Tracheophyta</taxon>
        <taxon>Spermatophyta</taxon>
        <taxon>Magnoliopsida</taxon>
        <taxon>eudicotyledons</taxon>
        <taxon>Gunneridae</taxon>
        <taxon>Pentapetalae</taxon>
        <taxon>rosids</taxon>
        <taxon>malvids</taxon>
        <taxon>Myrtales</taxon>
        <taxon>Lythraceae</taxon>
        <taxon>Punica</taxon>
    </lineage>
</organism>
<dbReference type="GO" id="GO:0003676">
    <property type="term" value="F:nucleic acid binding"/>
    <property type="evidence" value="ECO:0007669"/>
    <property type="project" value="InterPro"/>
</dbReference>
<dbReference type="InterPro" id="IPR002156">
    <property type="entry name" value="RNaseH_domain"/>
</dbReference>
<keyword evidence="3" id="KW-1185">Reference proteome</keyword>
<dbReference type="PANTHER" id="PTHR47723">
    <property type="entry name" value="OS05G0353850 PROTEIN"/>
    <property type="match status" value="1"/>
</dbReference>
<dbReference type="InterPro" id="IPR036397">
    <property type="entry name" value="RNaseH_sf"/>
</dbReference>
<feature type="domain" description="RNase H type-1" evidence="1">
    <location>
        <begin position="77"/>
        <end position="166"/>
    </location>
</feature>
<dbReference type="InterPro" id="IPR053151">
    <property type="entry name" value="RNase_H-like"/>
</dbReference>
<accession>A0A2I0I0F3</accession>
<comment type="caution">
    <text evidence="2">The sequence shown here is derived from an EMBL/GenBank/DDBJ whole genome shotgun (WGS) entry which is preliminary data.</text>
</comment>
<dbReference type="EMBL" id="PGOL01004396">
    <property type="protein sequence ID" value="PKI37432.1"/>
    <property type="molecule type" value="Genomic_DNA"/>
</dbReference>
<dbReference type="PANTHER" id="PTHR47723:SF19">
    <property type="entry name" value="POLYNUCLEOTIDYL TRANSFERASE, RIBONUCLEASE H-LIKE SUPERFAMILY PROTEIN"/>
    <property type="match status" value="1"/>
</dbReference>
<name>A0A2I0I0F3_PUNGR</name>
<sequence length="200" mass="22457">MISTVPVPSPWAVPCGNPFGNMMCPANNGAFCLWVPANIVPVLAFSEQLWDIMECKPRLVPWRFQPRGFSSNIGFQNLLYAEVWAIKQGLELANEQMGFVGFIVESNSRAAIKMIQGNSPRETDCHSALLKEIEKLLVSLAKQDKICKLQHIFREANEFADFLAKQGGQQSEELEIREEQTAQLHLRLHASRGCIYVHGS</sequence>
<evidence type="ECO:0000259" key="1">
    <source>
        <dbReference type="Pfam" id="PF13456"/>
    </source>
</evidence>